<sequence length="182" mass="20285">MIQSFLPFITFIICSGAIFRAIYILELIPTSTHKVKRSLFFLFARPLLFAGSTQHNTTQYSLSLSLSLLEMAAATVTRGVQSTNSKLIKTVLHKSYHKESSSSSELKGVFVGQKGEEGKDDCQVDGNARSLWVPHHRTGIYYPKGHEKLMEDVPMDAAKSKAVHSFSSYDDVPDHLFNSVDD</sequence>
<protein>
    <recommendedName>
        <fullName evidence="4">Late embryogenesis abundant protein</fullName>
    </recommendedName>
</protein>
<keyword evidence="3" id="KW-1185">Reference proteome</keyword>
<comment type="caution">
    <text evidence="2">The sequence shown here is derived from an EMBL/GenBank/DDBJ whole genome shotgun (WGS) entry which is preliminary data.</text>
</comment>
<dbReference type="OrthoDB" id="1932350at2759"/>
<feature type="transmembrane region" description="Helical" evidence="1">
    <location>
        <begin position="6"/>
        <end position="28"/>
    </location>
</feature>
<proteinExistence type="predicted"/>
<gene>
    <name evidence="2" type="ORF">NE237_025536</name>
</gene>
<name>A0A9Q0H386_9MAGN</name>
<accession>A0A9Q0H386</accession>
<keyword evidence="1" id="KW-0472">Membrane</keyword>
<evidence type="ECO:0000313" key="2">
    <source>
        <dbReference type="EMBL" id="KAJ4958425.1"/>
    </source>
</evidence>
<evidence type="ECO:0008006" key="4">
    <source>
        <dbReference type="Google" id="ProtNLM"/>
    </source>
</evidence>
<keyword evidence="1" id="KW-1133">Transmembrane helix</keyword>
<dbReference type="EMBL" id="JAMYWD010000010">
    <property type="protein sequence ID" value="KAJ4958425.1"/>
    <property type="molecule type" value="Genomic_DNA"/>
</dbReference>
<dbReference type="PANTHER" id="PTHR35109">
    <property type="entry name" value="GLUTAMATE RACEMASE"/>
    <property type="match status" value="1"/>
</dbReference>
<evidence type="ECO:0000313" key="3">
    <source>
        <dbReference type="Proteomes" id="UP001141806"/>
    </source>
</evidence>
<dbReference type="Proteomes" id="UP001141806">
    <property type="component" value="Unassembled WGS sequence"/>
</dbReference>
<dbReference type="AlphaFoldDB" id="A0A9Q0H386"/>
<evidence type="ECO:0000256" key="1">
    <source>
        <dbReference type="SAM" id="Phobius"/>
    </source>
</evidence>
<dbReference type="PANTHER" id="PTHR35109:SF2">
    <property type="entry name" value="LATE EMBRYOGENESIS ABUNDANT PROTEIN"/>
    <property type="match status" value="1"/>
</dbReference>
<organism evidence="2 3">
    <name type="scientific">Protea cynaroides</name>
    <dbReference type="NCBI Taxonomy" id="273540"/>
    <lineage>
        <taxon>Eukaryota</taxon>
        <taxon>Viridiplantae</taxon>
        <taxon>Streptophyta</taxon>
        <taxon>Embryophyta</taxon>
        <taxon>Tracheophyta</taxon>
        <taxon>Spermatophyta</taxon>
        <taxon>Magnoliopsida</taxon>
        <taxon>Proteales</taxon>
        <taxon>Proteaceae</taxon>
        <taxon>Protea</taxon>
    </lineage>
</organism>
<keyword evidence="1" id="KW-0812">Transmembrane</keyword>
<reference evidence="2" key="1">
    <citation type="journal article" date="2023" name="Plant J.">
        <title>The genome of the king protea, Protea cynaroides.</title>
        <authorList>
            <person name="Chang J."/>
            <person name="Duong T.A."/>
            <person name="Schoeman C."/>
            <person name="Ma X."/>
            <person name="Roodt D."/>
            <person name="Barker N."/>
            <person name="Li Z."/>
            <person name="Van de Peer Y."/>
            <person name="Mizrachi E."/>
        </authorList>
    </citation>
    <scope>NUCLEOTIDE SEQUENCE</scope>
    <source>
        <tissue evidence="2">Young leaves</tissue>
    </source>
</reference>